<evidence type="ECO:0000256" key="1">
    <source>
        <dbReference type="SAM" id="MobiDB-lite"/>
    </source>
</evidence>
<gene>
    <name evidence="2" type="ORF">NMY3_03689</name>
</gene>
<proteinExistence type="predicted"/>
<feature type="region of interest" description="Disordered" evidence="1">
    <location>
        <begin position="35"/>
        <end position="63"/>
    </location>
</feature>
<organism evidence="2 3">
    <name type="scientific">Candidatus Nitrosocosmicus oleophilus</name>
    <dbReference type="NCBI Taxonomy" id="1353260"/>
    <lineage>
        <taxon>Archaea</taxon>
        <taxon>Nitrososphaerota</taxon>
        <taxon>Nitrososphaeria</taxon>
        <taxon>Nitrososphaerales</taxon>
        <taxon>Nitrososphaeraceae</taxon>
        <taxon>Candidatus Nitrosocosmicus</taxon>
    </lineage>
</organism>
<keyword evidence="3" id="KW-1185">Reference proteome</keyword>
<name>A0A654M596_9ARCH</name>
<dbReference type="EMBL" id="CP012850">
    <property type="protein sequence ID" value="ALI37871.1"/>
    <property type="molecule type" value="Genomic_DNA"/>
</dbReference>
<evidence type="ECO:0000313" key="3">
    <source>
        <dbReference type="Proteomes" id="UP000058925"/>
    </source>
</evidence>
<evidence type="ECO:0000313" key="2">
    <source>
        <dbReference type="EMBL" id="ALI37871.1"/>
    </source>
</evidence>
<dbReference type="Proteomes" id="UP000058925">
    <property type="component" value="Chromosome"/>
</dbReference>
<sequence length="63" mass="6720">MKMLMKHLKVNQVSETNQNSMCVLDKSTSLSCNNLSGQRIGSGQQGEPGPGSQVKFARAGRGP</sequence>
<protein>
    <submittedName>
        <fullName evidence="2">Uncharacterized protein</fullName>
    </submittedName>
</protein>
<dbReference type="KEGG" id="taa:NMY3_03689"/>
<reference evidence="3" key="1">
    <citation type="submission" date="2015-10" db="EMBL/GenBank/DDBJ databases">
        <title>Niche specialization of a soil ammonia-oxidizing archaeon, Candidatus Nitrosocosmicus oleophilus.</title>
        <authorList>
            <person name="Jung M.-Y."/>
            <person name="Rhee S.-K."/>
        </authorList>
    </citation>
    <scope>NUCLEOTIDE SEQUENCE [LARGE SCALE GENOMIC DNA]</scope>
    <source>
        <strain evidence="3">MY3</strain>
    </source>
</reference>
<accession>A0A654M596</accession>
<dbReference type="AlphaFoldDB" id="A0A654M596"/>